<accession>A0A0D3K984</accession>
<feature type="compositionally biased region" description="Basic and acidic residues" evidence="1">
    <location>
        <begin position="178"/>
        <end position="188"/>
    </location>
</feature>
<protein>
    <submittedName>
        <fullName evidence="2">Uncharacterized protein</fullName>
    </submittedName>
</protein>
<keyword evidence="3" id="KW-1185">Reference proteome</keyword>
<feature type="region of interest" description="Disordered" evidence="1">
    <location>
        <begin position="1"/>
        <end position="67"/>
    </location>
</feature>
<feature type="compositionally biased region" description="Polar residues" evidence="1">
    <location>
        <begin position="34"/>
        <end position="51"/>
    </location>
</feature>
<name>A0A0D3K984_EMIH1</name>
<reference evidence="3" key="1">
    <citation type="journal article" date="2013" name="Nature">
        <title>Pan genome of the phytoplankton Emiliania underpins its global distribution.</title>
        <authorList>
            <person name="Read B.A."/>
            <person name="Kegel J."/>
            <person name="Klute M.J."/>
            <person name="Kuo A."/>
            <person name="Lefebvre S.C."/>
            <person name="Maumus F."/>
            <person name="Mayer C."/>
            <person name="Miller J."/>
            <person name="Monier A."/>
            <person name="Salamov A."/>
            <person name="Young J."/>
            <person name="Aguilar M."/>
            <person name="Claverie J.M."/>
            <person name="Frickenhaus S."/>
            <person name="Gonzalez K."/>
            <person name="Herman E.K."/>
            <person name="Lin Y.C."/>
            <person name="Napier J."/>
            <person name="Ogata H."/>
            <person name="Sarno A.F."/>
            <person name="Shmutz J."/>
            <person name="Schroeder D."/>
            <person name="de Vargas C."/>
            <person name="Verret F."/>
            <person name="von Dassow P."/>
            <person name="Valentin K."/>
            <person name="Van de Peer Y."/>
            <person name="Wheeler G."/>
            <person name="Dacks J.B."/>
            <person name="Delwiche C.F."/>
            <person name="Dyhrman S.T."/>
            <person name="Glockner G."/>
            <person name="John U."/>
            <person name="Richards T."/>
            <person name="Worden A.Z."/>
            <person name="Zhang X."/>
            <person name="Grigoriev I.V."/>
            <person name="Allen A.E."/>
            <person name="Bidle K."/>
            <person name="Borodovsky M."/>
            <person name="Bowler C."/>
            <person name="Brownlee C."/>
            <person name="Cock J.M."/>
            <person name="Elias M."/>
            <person name="Gladyshev V.N."/>
            <person name="Groth M."/>
            <person name="Guda C."/>
            <person name="Hadaegh A."/>
            <person name="Iglesias-Rodriguez M.D."/>
            <person name="Jenkins J."/>
            <person name="Jones B.M."/>
            <person name="Lawson T."/>
            <person name="Leese F."/>
            <person name="Lindquist E."/>
            <person name="Lobanov A."/>
            <person name="Lomsadze A."/>
            <person name="Malik S.B."/>
            <person name="Marsh M.E."/>
            <person name="Mackinder L."/>
            <person name="Mock T."/>
            <person name="Mueller-Roeber B."/>
            <person name="Pagarete A."/>
            <person name="Parker M."/>
            <person name="Probert I."/>
            <person name="Quesneville H."/>
            <person name="Raines C."/>
            <person name="Rensing S.A."/>
            <person name="Riano-Pachon D.M."/>
            <person name="Richier S."/>
            <person name="Rokitta S."/>
            <person name="Shiraiwa Y."/>
            <person name="Soanes D.M."/>
            <person name="van der Giezen M."/>
            <person name="Wahlund T.M."/>
            <person name="Williams B."/>
            <person name="Wilson W."/>
            <person name="Wolfe G."/>
            <person name="Wurch L.L."/>
        </authorList>
    </citation>
    <scope>NUCLEOTIDE SEQUENCE</scope>
</reference>
<organism evidence="2 3">
    <name type="scientific">Emiliania huxleyi (strain CCMP1516)</name>
    <dbReference type="NCBI Taxonomy" id="280463"/>
    <lineage>
        <taxon>Eukaryota</taxon>
        <taxon>Haptista</taxon>
        <taxon>Haptophyta</taxon>
        <taxon>Prymnesiophyceae</taxon>
        <taxon>Isochrysidales</taxon>
        <taxon>Noelaerhabdaceae</taxon>
        <taxon>Emiliania</taxon>
    </lineage>
</organism>
<feature type="compositionally biased region" description="Polar residues" evidence="1">
    <location>
        <begin position="1"/>
        <end position="25"/>
    </location>
</feature>
<dbReference type="AlphaFoldDB" id="A0A0D3K984"/>
<proteinExistence type="predicted"/>
<dbReference type="Proteomes" id="UP000013827">
    <property type="component" value="Unassembled WGS sequence"/>
</dbReference>
<feature type="region of interest" description="Disordered" evidence="1">
    <location>
        <begin position="125"/>
        <end position="188"/>
    </location>
</feature>
<dbReference type="EnsemblProtists" id="EOD32319">
    <property type="protein sequence ID" value="EOD32319"/>
    <property type="gene ID" value="EMIHUDRAFT_231076"/>
</dbReference>
<evidence type="ECO:0000313" key="3">
    <source>
        <dbReference type="Proteomes" id="UP000013827"/>
    </source>
</evidence>
<dbReference type="PaxDb" id="2903-EOD32319"/>
<reference evidence="2" key="2">
    <citation type="submission" date="2024-10" db="UniProtKB">
        <authorList>
            <consortium name="EnsemblProtists"/>
        </authorList>
    </citation>
    <scope>IDENTIFICATION</scope>
</reference>
<dbReference type="GeneID" id="17277590"/>
<dbReference type="HOGENOM" id="CLU_1457053_0_0_1"/>
<sequence>MHDWTQRNTEYPSSDGGSVSRTDSVGATLWNWANGRSTGPSAQTTPATSRDASVDGGAQFAGGTLPGGAGGIPTVASNSSLWNWRVFALSRSCSSREPSVKGGNAFLAGGGMPRNSSASRLWAFGQGAGRSPTTSPPVSREASAHAGSELRGLGAMRLSVPGTSHGTTGSPAPLAIPGRHDRLAGAVA</sequence>
<evidence type="ECO:0000313" key="2">
    <source>
        <dbReference type="EnsemblProtists" id="EOD32319"/>
    </source>
</evidence>
<dbReference type="RefSeq" id="XP_005784748.1">
    <property type="nucleotide sequence ID" value="XM_005784691.1"/>
</dbReference>
<feature type="compositionally biased region" description="Polar residues" evidence="1">
    <location>
        <begin position="161"/>
        <end position="170"/>
    </location>
</feature>
<evidence type="ECO:0000256" key="1">
    <source>
        <dbReference type="SAM" id="MobiDB-lite"/>
    </source>
</evidence>
<dbReference type="KEGG" id="ehx:EMIHUDRAFT_231076"/>